<gene>
    <name evidence="2" type="ORF">A3L04_10185</name>
    <name evidence="3" type="ORF">CHITON_1272</name>
</gene>
<evidence type="ECO:0000313" key="3">
    <source>
        <dbReference type="EMBL" id="CUX78051.1"/>
    </source>
</evidence>
<reference evidence="2 5" key="3">
    <citation type="submission" date="2016-04" db="EMBL/GenBank/DDBJ databases">
        <title>Complete genome sequence of Thermococcus chitonophagus type strain GC74.</title>
        <authorList>
            <person name="Oger P.M."/>
        </authorList>
    </citation>
    <scope>NUCLEOTIDE SEQUENCE [LARGE SCALE GENOMIC DNA]</scope>
    <source>
        <strain evidence="2 5">GC74</strain>
    </source>
</reference>
<dbReference type="Proteomes" id="UP000250189">
    <property type="component" value="Chromosome"/>
</dbReference>
<evidence type="ECO:0000313" key="2">
    <source>
        <dbReference type="EMBL" id="ASJ17411.1"/>
    </source>
</evidence>
<dbReference type="RefSeq" id="WP_068577809.1">
    <property type="nucleotide sequence ID" value="NZ_CP015193.1"/>
</dbReference>
<organism evidence="3 4">
    <name type="scientific">Thermococcus chitonophagus</name>
    <dbReference type="NCBI Taxonomy" id="54262"/>
    <lineage>
        <taxon>Archaea</taxon>
        <taxon>Methanobacteriati</taxon>
        <taxon>Methanobacteriota</taxon>
        <taxon>Thermococci</taxon>
        <taxon>Thermococcales</taxon>
        <taxon>Thermococcaceae</taxon>
        <taxon>Thermococcus</taxon>
    </lineage>
</organism>
<dbReference type="STRING" id="54262.CHITON_1272"/>
<keyword evidence="1" id="KW-1133">Transmembrane helix</keyword>
<reference evidence="4" key="1">
    <citation type="submission" date="2016-01" db="EMBL/GenBank/DDBJ databases">
        <authorList>
            <person name="Vorgias C.E."/>
        </authorList>
    </citation>
    <scope>NUCLEOTIDE SEQUENCE [LARGE SCALE GENOMIC DNA]</scope>
</reference>
<keyword evidence="1" id="KW-0472">Membrane</keyword>
<proteinExistence type="predicted"/>
<evidence type="ECO:0000313" key="4">
    <source>
        <dbReference type="Proteomes" id="UP000093069"/>
    </source>
</evidence>
<reference evidence="3" key="2">
    <citation type="submission" date="2016-01" db="EMBL/GenBank/DDBJ databases">
        <authorList>
            <person name="Oliw E.H."/>
        </authorList>
    </citation>
    <scope>NUCLEOTIDE SEQUENCE</scope>
    <source>
        <strain evidence="3">1</strain>
    </source>
</reference>
<feature type="transmembrane region" description="Helical" evidence="1">
    <location>
        <begin position="12"/>
        <end position="45"/>
    </location>
</feature>
<dbReference type="AlphaFoldDB" id="A0A160VW20"/>
<dbReference type="GeneID" id="33322952"/>
<dbReference type="EMBL" id="CP015193">
    <property type="protein sequence ID" value="ASJ17411.1"/>
    <property type="molecule type" value="Genomic_DNA"/>
</dbReference>
<dbReference type="KEGG" id="tch:CHITON_1272"/>
<protein>
    <submittedName>
        <fullName evidence="3">Uncharacterized protein</fullName>
    </submittedName>
</protein>
<dbReference type="EMBL" id="LN999010">
    <property type="protein sequence ID" value="CUX78051.1"/>
    <property type="molecule type" value="Genomic_DNA"/>
</dbReference>
<evidence type="ECO:0000256" key="1">
    <source>
        <dbReference type="SAM" id="Phobius"/>
    </source>
</evidence>
<keyword evidence="1" id="KW-0812">Transmembrane</keyword>
<dbReference type="Proteomes" id="UP000093069">
    <property type="component" value="Chromosome I"/>
</dbReference>
<keyword evidence="5" id="KW-1185">Reference proteome</keyword>
<sequence length="67" mass="7718">MKVKEYIKGIALLMLAAIIVVLFLVGILVLMAGILVLLALVLVYIKYKMWRLKRRPPKILEGPEDYY</sequence>
<name>A0A160VW20_9EURY</name>
<evidence type="ECO:0000313" key="5">
    <source>
        <dbReference type="Proteomes" id="UP000250189"/>
    </source>
</evidence>
<accession>A0A160VW20</accession>